<dbReference type="PANTHER" id="PTHR32343:SF10">
    <property type="entry name" value="RNA-BINDING REGION RNP-1 DOMAIN-CONTAINING PROTEIN"/>
    <property type="match status" value="1"/>
</dbReference>
<dbReference type="Gene3D" id="3.30.70.330">
    <property type="match status" value="1"/>
</dbReference>
<dbReference type="GO" id="GO:0003723">
    <property type="term" value="F:RNA binding"/>
    <property type="evidence" value="ECO:0007669"/>
    <property type="project" value="UniProtKB-UniRule"/>
</dbReference>
<reference evidence="4 5" key="1">
    <citation type="journal article" date="2016" name="Mol. Biol. Evol.">
        <title>Comparative Genomics of Early-Diverging Mushroom-Forming Fungi Provides Insights into the Origins of Lignocellulose Decay Capabilities.</title>
        <authorList>
            <person name="Nagy L.G."/>
            <person name="Riley R."/>
            <person name="Tritt A."/>
            <person name="Adam C."/>
            <person name="Daum C."/>
            <person name="Floudas D."/>
            <person name="Sun H."/>
            <person name="Yadav J.S."/>
            <person name="Pangilinan J."/>
            <person name="Larsson K.H."/>
            <person name="Matsuura K."/>
            <person name="Barry K."/>
            <person name="Labutti K."/>
            <person name="Kuo R."/>
            <person name="Ohm R.A."/>
            <person name="Bhattacharya S.S."/>
            <person name="Shirouzu T."/>
            <person name="Yoshinaga Y."/>
            <person name="Martin F.M."/>
            <person name="Grigoriev I.V."/>
            <person name="Hibbett D.S."/>
        </authorList>
    </citation>
    <scope>NUCLEOTIDE SEQUENCE [LARGE SCALE GENOMIC DNA]</scope>
    <source>
        <strain evidence="4 5">HHB9708</strain>
    </source>
</reference>
<proteinExistence type="predicted"/>
<feature type="compositionally biased region" description="Polar residues" evidence="2">
    <location>
        <begin position="252"/>
        <end position="261"/>
    </location>
</feature>
<dbReference type="EMBL" id="KV419462">
    <property type="protein sequence ID" value="KZS86925.1"/>
    <property type="molecule type" value="Genomic_DNA"/>
</dbReference>
<feature type="compositionally biased region" description="Low complexity" evidence="2">
    <location>
        <begin position="228"/>
        <end position="250"/>
    </location>
</feature>
<gene>
    <name evidence="4" type="ORF">SISNIDRAFT_498641</name>
</gene>
<dbReference type="Pfam" id="PF00076">
    <property type="entry name" value="RRM_1"/>
    <property type="match status" value="1"/>
</dbReference>
<sequence length="261" mass="27903">MTTTYPVVVSDIAPTTTADHLKDFFTFCGRISSIDYVQGNKTATVHFEKASAAKTALMLHGGTLDGSHISVTSEAVHPDEDPTTHESEHDGPIEQSDKPRAGIAAEYLAKGYVLSDHVLQRAIDLDNKNGISKRFLTYWNSLDNTLGTKLIGENQTLSGKVSQHYGTAVSQARAVDEQRGISRQASDYYSKAISSPFGHRVHAFYTSTSKQVFDIHEEARRIAESHKAAQGGAPAPGAPPASSGPGEGLPDPSTQAAPTVV</sequence>
<dbReference type="Proteomes" id="UP000076722">
    <property type="component" value="Unassembled WGS sequence"/>
</dbReference>
<keyword evidence="5" id="KW-1185">Reference proteome</keyword>
<accession>A0A164MQ54</accession>
<feature type="region of interest" description="Disordered" evidence="2">
    <location>
        <begin position="74"/>
        <end position="97"/>
    </location>
</feature>
<organism evidence="4 5">
    <name type="scientific">Sistotremastrum niveocremeum HHB9708</name>
    <dbReference type="NCBI Taxonomy" id="1314777"/>
    <lineage>
        <taxon>Eukaryota</taxon>
        <taxon>Fungi</taxon>
        <taxon>Dikarya</taxon>
        <taxon>Basidiomycota</taxon>
        <taxon>Agaricomycotina</taxon>
        <taxon>Agaricomycetes</taxon>
        <taxon>Sistotremastrales</taxon>
        <taxon>Sistotremastraceae</taxon>
        <taxon>Sertulicium</taxon>
        <taxon>Sertulicium niveocremeum</taxon>
    </lineage>
</organism>
<feature type="region of interest" description="Disordered" evidence="2">
    <location>
        <begin position="223"/>
        <end position="261"/>
    </location>
</feature>
<dbReference type="SMART" id="SM00360">
    <property type="entry name" value="RRM"/>
    <property type="match status" value="1"/>
</dbReference>
<evidence type="ECO:0000256" key="2">
    <source>
        <dbReference type="SAM" id="MobiDB-lite"/>
    </source>
</evidence>
<evidence type="ECO:0000313" key="5">
    <source>
        <dbReference type="Proteomes" id="UP000076722"/>
    </source>
</evidence>
<protein>
    <recommendedName>
        <fullName evidence="3">RRM domain-containing protein</fullName>
    </recommendedName>
</protein>
<feature type="compositionally biased region" description="Basic and acidic residues" evidence="2">
    <location>
        <begin position="76"/>
        <end position="97"/>
    </location>
</feature>
<name>A0A164MQ54_9AGAM</name>
<dbReference type="PANTHER" id="PTHR32343">
    <property type="entry name" value="SERINE/ARGININE-RICH SPLICING FACTOR"/>
    <property type="match status" value="1"/>
</dbReference>
<dbReference type="InterPro" id="IPR012677">
    <property type="entry name" value="Nucleotide-bd_a/b_plait_sf"/>
</dbReference>
<dbReference type="OrthoDB" id="7763451at2759"/>
<keyword evidence="1" id="KW-0694">RNA-binding</keyword>
<dbReference type="InterPro" id="IPR035979">
    <property type="entry name" value="RBD_domain_sf"/>
</dbReference>
<evidence type="ECO:0000313" key="4">
    <source>
        <dbReference type="EMBL" id="KZS86925.1"/>
    </source>
</evidence>
<dbReference type="SUPFAM" id="SSF54928">
    <property type="entry name" value="RNA-binding domain, RBD"/>
    <property type="match status" value="1"/>
</dbReference>
<dbReference type="AlphaFoldDB" id="A0A164MQ54"/>
<evidence type="ECO:0000256" key="1">
    <source>
        <dbReference type="PROSITE-ProRule" id="PRU00176"/>
    </source>
</evidence>
<feature type="domain" description="RRM" evidence="3">
    <location>
        <begin position="5"/>
        <end position="76"/>
    </location>
</feature>
<dbReference type="STRING" id="1314777.A0A164MQ54"/>
<evidence type="ECO:0000259" key="3">
    <source>
        <dbReference type="PROSITE" id="PS50102"/>
    </source>
</evidence>
<dbReference type="InterPro" id="IPR000504">
    <property type="entry name" value="RRM_dom"/>
</dbReference>
<dbReference type="PROSITE" id="PS50102">
    <property type="entry name" value="RRM"/>
    <property type="match status" value="1"/>
</dbReference>